<dbReference type="InParanoid" id="A0A7M7Q4I3"/>
<dbReference type="EnsemblMetazoa" id="XM_031925894">
    <property type="protein sequence ID" value="XP_031781754"/>
    <property type="gene ID" value="LOC107981216"/>
</dbReference>
<reference evidence="1" key="1">
    <citation type="submission" date="2021-01" db="UniProtKB">
        <authorList>
            <consortium name="EnsemblMetazoa"/>
        </authorList>
    </citation>
    <scope>IDENTIFICATION</scope>
</reference>
<accession>A0A7M7Q4I3</accession>
<name>A0A7M7Q4I3_NASVI</name>
<evidence type="ECO:0000313" key="2">
    <source>
        <dbReference type="Proteomes" id="UP000002358"/>
    </source>
</evidence>
<protein>
    <submittedName>
        <fullName evidence="1">Uncharacterized protein</fullName>
    </submittedName>
</protein>
<dbReference type="AlphaFoldDB" id="A0A7M7Q4I3"/>
<dbReference type="PANTHER" id="PTHR33053">
    <property type="entry name" value="PROTEIN, PUTATIVE-RELATED"/>
    <property type="match status" value="1"/>
</dbReference>
<dbReference type="RefSeq" id="XP_031781754.1">
    <property type="nucleotide sequence ID" value="XM_031925894.1"/>
</dbReference>
<dbReference type="PANTHER" id="PTHR33053:SF25">
    <property type="entry name" value="TRANSPOSASE DOMAIN-CONTAINING PROTEIN"/>
    <property type="match status" value="1"/>
</dbReference>
<evidence type="ECO:0000313" key="1">
    <source>
        <dbReference type="EnsemblMetazoa" id="XP_031781754"/>
    </source>
</evidence>
<dbReference type="Proteomes" id="UP000002358">
    <property type="component" value="Unassembled WGS sequence"/>
</dbReference>
<organism evidence="1 2">
    <name type="scientific">Nasonia vitripennis</name>
    <name type="common">Parasitic wasp</name>
    <dbReference type="NCBI Taxonomy" id="7425"/>
    <lineage>
        <taxon>Eukaryota</taxon>
        <taxon>Metazoa</taxon>
        <taxon>Ecdysozoa</taxon>
        <taxon>Arthropoda</taxon>
        <taxon>Hexapoda</taxon>
        <taxon>Insecta</taxon>
        <taxon>Pterygota</taxon>
        <taxon>Neoptera</taxon>
        <taxon>Endopterygota</taxon>
        <taxon>Hymenoptera</taxon>
        <taxon>Apocrita</taxon>
        <taxon>Proctotrupomorpha</taxon>
        <taxon>Chalcidoidea</taxon>
        <taxon>Pteromalidae</taxon>
        <taxon>Pteromalinae</taxon>
        <taxon>Nasonia</taxon>
    </lineage>
</organism>
<sequence>MCSGIEFHGSRYTLNIYAFVLDAPAKAFVLAVKYHSGYNSCTKCTIEGIMYRCVCFPGKIGVLRTDVEFRNSAYQDDYQRSKSIINTIPNLGLVTYVLLDAMHLVYLGCTKKLLLMWLCSKIRYKLPQLKQDSISDNLLALREYIPYDFARKSRHLKYIKFFKATEYRQFLLYTEPIDFLTLHAAINILSTPILCADEAYIDYAEQLLSKFVEDLSSLYGPEYITYNFHNLQHLANDVRRYGQLENFSAFRFENFICRIKRLICTGNAPLQQLMRRCAEIEGMHNIVDNMSKDVLLKMQRTEGPSALDCASNVSQYKIVVFNEMKLNCKDGKNMCILVDNKIVVNALNFVKKK</sequence>
<proteinExistence type="predicted"/>
<dbReference type="GeneID" id="107981216"/>
<dbReference type="OrthoDB" id="10028922at2759"/>
<keyword evidence="2" id="KW-1185">Reference proteome</keyword>